<accession>A0A6I8LL82</accession>
<gene>
    <name evidence="4" type="ORF">AA23TX_01526</name>
</gene>
<name>A0A6I8LL82_9PSEU</name>
<dbReference type="AlphaFoldDB" id="A0A6I8LL82"/>
<feature type="domain" description="HTH tetR-type" evidence="3">
    <location>
        <begin position="22"/>
        <end position="82"/>
    </location>
</feature>
<organism evidence="4 5">
    <name type="scientific">Amycolatopsis camponoti</name>
    <dbReference type="NCBI Taxonomy" id="2606593"/>
    <lineage>
        <taxon>Bacteria</taxon>
        <taxon>Bacillati</taxon>
        <taxon>Actinomycetota</taxon>
        <taxon>Actinomycetes</taxon>
        <taxon>Pseudonocardiales</taxon>
        <taxon>Pseudonocardiaceae</taxon>
        <taxon>Amycolatopsis</taxon>
    </lineage>
</organism>
<evidence type="ECO:0000256" key="1">
    <source>
        <dbReference type="ARBA" id="ARBA00023125"/>
    </source>
</evidence>
<evidence type="ECO:0000259" key="3">
    <source>
        <dbReference type="PROSITE" id="PS50977"/>
    </source>
</evidence>
<proteinExistence type="predicted"/>
<dbReference type="PROSITE" id="PS50977">
    <property type="entry name" value="HTH_TETR_2"/>
    <property type="match status" value="1"/>
</dbReference>
<dbReference type="InterPro" id="IPR001647">
    <property type="entry name" value="HTH_TetR"/>
</dbReference>
<dbReference type="Pfam" id="PF00440">
    <property type="entry name" value="TetR_N"/>
    <property type="match status" value="1"/>
</dbReference>
<sequence length="247" mass="26753">MPTSSSGTGQRPRSRAAAGLPALTADRIITAATTLTGERGLDNWTLRELARAVEAYPAVIYHHVGDRDAVVNAVVDRVVGLLELPDPELPWQDWFTELLASLRAVLRSYPGCARRLALFGPSVKAATRSIDAGIGVLLKAGFGRESPMAYNLLLMTACQFVAMEDDRDGALAIRIDNTEEYATYRERADLPGMAELGAAMHDLMGDPDLAAGYYAQVYDYAVRRCLDGLAHRLEELRESGGEGLTAT</sequence>
<evidence type="ECO:0000256" key="2">
    <source>
        <dbReference type="PROSITE-ProRule" id="PRU00335"/>
    </source>
</evidence>
<keyword evidence="5" id="KW-1185">Reference proteome</keyword>
<evidence type="ECO:0000313" key="4">
    <source>
        <dbReference type="EMBL" id="VVJ16505.1"/>
    </source>
</evidence>
<keyword evidence="1 2" id="KW-0238">DNA-binding</keyword>
<dbReference type="GO" id="GO:0003677">
    <property type="term" value="F:DNA binding"/>
    <property type="evidence" value="ECO:0007669"/>
    <property type="project" value="UniProtKB-UniRule"/>
</dbReference>
<dbReference type="InterPro" id="IPR036271">
    <property type="entry name" value="Tet_transcr_reg_TetR-rel_C_sf"/>
</dbReference>
<evidence type="ECO:0000313" key="5">
    <source>
        <dbReference type="Proteomes" id="UP000399805"/>
    </source>
</evidence>
<dbReference type="SUPFAM" id="SSF46689">
    <property type="entry name" value="Homeodomain-like"/>
    <property type="match status" value="1"/>
</dbReference>
<dbReference type="Proteomes" id="UP000399805">
    <property type="component" value="Unassembled WGS sequence"/>
</dbReference>
<dbReference type="SUPFAM" id="SSF48498">
    <property type="entry name" value="Tetracyclin repressor-like, C-terminal domain"/>
    <property type="match status" value="1"/>
</dbReference>
<feature type="DNA-binding region" description="H-T-H motif" evidence="2">
    <location>
        <begin position="45"/>
        <end position="64"/>
    </location>
</feature>
<reference evidence="4 5" key="1">
    <citation type="submission" date="2019-09" db="EMBL/GenBank/DDBJ databases">
        <authorList>
            <person name="Leyn A S."/>
        </authorList>
    </citation>
    <scope>NUCLEOTIDE SEQUENCE [LARGE SCALE GENOMIC DNA]</scope>
    <source>
        <strain evidence="4">AA231_1</strain>
    </source>
</reference>
<dbReference type="Gene3D" id="1.10.357.10">
    <property type="entry name" value="Tetracycline Repressor, domain 2"/>
    <property type="match status" value="1"/>
</dbReference>
<dbReference type="RefSeq" id="WP_155541834.1">
    <property type="nucleotide sequence ID" value="NZ_CABVGP010000001.1"/>
</dbReference>
<dbReference type="EMBL" id="CABVGP010000001">
    <property type="protein sequence ID" value="VVJ16505.1"/>
    <property type="molecule type" value="Genomic_DNA"/>
</dbReference>
<protein>
    <submittedName>
        <fullName evidence="4">Transcriptional regulator</fullName>
    </submittedName>
</protein>
<dbReference type="InterPro" id="IPR009057">
    <property type="entry name" value="Homeodomain-like_sf"/>
</dbReference>